<reference evidence="1 2" key="1">
    <citation type="submission" date="2019-06" db="EMBL/GenBank/DDBJ databases">
        <title>Draft genome of Aliikangiella marina GYP-15.</title>
        <authorList>
            <person name="Wang G."/>
        </authorList>
    </citation>
    <scope>NUCLEOTIDE SEQUENCE [LARGE SCALE GENOMIC DNA]</scope>
    <source>
        <strain evidence="1 2">GYP-15</strain>
    </source>
</reference>
<comment type="caution">
    <text evidence="1">The sequence shown here is derived from an EMBL/GenBank/DDBJ whole genome shotgun (WGS) entry which is preliminary data.</text>
</comment>
<keyword evidence="2" id="KW-1185">Reference proteome</keyword>
<sequence length="117" mass="14069">MGVGPASRDLNCQDYEYTTCRMEELEQYFQNYSKSDTTVQEKRVLGCYFMEGLNDFVSAHNIKHPLQDQILEILHKDLDIHQAELDYRVETDDPVEEHWWPIRKYVLKWRMNAKNVR</sequence>
<proteinExistence type="predicted"/>
<name>A0A545T9J5_9GAMM</name>
<dbReference type="Proteomes" id="UP000317839">
    <property type="component" value="Unassembled WGS sequence"/>
</dbReference>
<dbReference type="OrthoDB" id="6198187at2"/>
<gene>
    <name evidence="1" type="ORF">FLL45_13595</name>
</gene>
<evidence type="ECO:0000313" key="1">
    <source>
        <dbReference type="EMBL" id="TQV73893.1"/>
    </source>
</evidence>
<organism evidence="1 2">
    <name type="scientific">Aliikangiella marina</name>
    <dbReference type="NCBI Taxonomy" id="1712262"/>
    <lineage>
        <taxon>Bacteria</taxon>
        <taxon>Pseudomonadati</taxon>
        <taxon>Pseudomonadota</taxon>
        <taxon>Gammaproteobacteria</taxon>
        <taxon>Oceanospirillales</taxon>
        <taxon>Pleioneaceae</taxon>
        <taxon>Aliikangiella</taxon>
    </lineage>
</organism>
<protein>
    <submittedName>
        <fullName evidence="1">Uncharacterized protein</fullName>
    </submittedName>
</protein>
<evidence type="ECO:0000313" key="2">
    <source>
        <dbReference type="Proteomes" id="UP000317839"/>
    </source>
</evidence>
<accession>A0A545T9J5</accession>
<dbReference type="AlphaFoldDB" id="A0A545T9J5"/>
<dbReference type="RefSeq" id="WP_142942600.1">
    <property type="nucleotide sequence ID" value="NZ_VIKR01000003.1"/>
</dbReference>
<dbReference type="EMBL" id="VIKR01000003">
    <property type="protein sequence ID" value="TQV73893.1"/>
    <property type="molecule type" value="Genomic_DNA"/>
</dbReference>